<evidence type="ECO:0000313" key="9">
    <source>
        <dbReference type="EMBL" id="MDG5486950.1"/>
    </source>
</evidence>
<comment type="caution">
    <text evidence="9">The sequence shown here is derived from an EMBL/GenBank/DDBJ whole genome shotgun (WGS) entry which is preliminary data.</text>
</comment>
<dbReference type="Gene3D" id="1.10.3290.10">
    <property type="entry name" value="Fido-like domain"/>
    <property type="match status" value="1"/>
</dbReference>
<dbReference type="Pfam" id="PF02661">
    <property type="entry name" value="Fic"/>
    <property type="match status" value="1"/>
</dbReference>
<evidence type="ECO:0000256" key="7">
    <source>
        <dbReference type="ARBA" id="ARBA00048696"/>
    </source>
</evidence>
<evidence type="ECO:0000256" key="2">
    <source>
        <dbReference type="ARBA" id="ARBA00022695"/>
    </source>
</evidence>
<dbReference type="SUPFAM" id="SSF140931">
    <property type="entry name" value="Fic-like"/>
    <property type="match status" value="1"/>
</dbReference>
<dbReference type="PANTHER" id="PTHR39560:SF1">
    <property type="entry name" value="PROTEIN ADENYLYLTRANSFERASE FIC-RELATED"/>
    <property type="match status" value="1"/>
</dbReference>
<dbReference type="Proteomes" id="UP001154266">
    <property type="component" value="Unassembled WGS sequence"/>
</dbReference>
<dbReference type="RefSeq" id="WP_278223990.1">
    <property type="nucleotide sequence ID" value="NZ_JAKZMO010000053.1"/>
</dbReference>
<dbReference type="EC" id="2.7.7.108" evidence="5"/>
<evidence type="ECO:0000256" key="3">
    <source>
        <dbReference type="ARBA" id="ARBA00022741"/>
    </source>
</evidence>
<proteinExistence type="predicted"/>
<keyword evidence="4" id="KW-0067">ATP-binding</keyword>
<accession>A0ABT6H1G6</accession>
<dbReference type="EMBL" id="JAKZMO010000053">
    <property type="protein sequence ID" value="MDG5486950.1"/>
    <property type="molecule type" value="Genomic_DNA"/>
</dbReference>
<keyword evidence="3" id="KW-0547">Nucleotide-binding</keyword>
<sequence>MPGTPVLRNRVGAQTPDELQDAENDLVEARVIELRETADLLGERTYDLVYLCAIHRQLFQDVYAWAGDLRTVGIEKGDESFCPPGSISQPMAHVAAEIHRLKRLKAVPQADLAQTVAYLYDYTNFAHPFREGNGRATREFFDLLLSERGAGLDWEKTDQAELYRACHAARADSDLSELIAMFAKILDDEPAYDL</sequence>
<evidence type="ECO:0000256" key="5">
    <source>
        <dbReference type="ARBA" id="ARBA00034531"/>
    </source>
</evidence>
<dbReference type="PANTHER" id="PTHR39560">
    <property type="entry name" value="PROTEIN ADENYLYLTRANSFERASE FIC-RELATED"/>
    <property type="match status" value="1"/>
</dbReference>
<evidence type="ECO:0000256" key="1">
    <source>
        <dbReference type="ARBA" id="ARBA00022679"/>
    </source>
</evidence>
<keyword evidence="10" id="KW-1185">Reference proteome</keyword>
<gene>
    <name evidence="9" type="ORF">MNO81_29520</name>
</gene>
<evidence type="ECO:0000313" key="10">
    <source>
        <dbReference type="Proteomes" id="UP001154266"/>
    </source>
</evidence>
<dbReference type="InterPro" id="IPR036597">
    <property type="entry name" value="Fido-like_dom_sf"/>
</dbReference>
<protein>
    <recommendedName>
        <fullName evidence="5">protein adenylyltransferase</fullName>
        <ecNumber evidence="5">2.7.7.108</ecNumber>
    </recommendedName>
</protein>
<name>A0ABT6H1G6_MYCGU</name>
<comment type="catalytic activity">
    <reaction evidence="7">
        <text>L-tyrosyl-[protein] + ATP = O-(5'-adenylyl)-L-tyrosyl-[protein] + diphosphate</text>
        <dbReference type="Rhea" id="RHEA:54288"/>
        <dbReference type="Rhea" id="RHEA-COMP:10136"/>
        <dbReference type="Rhea" id="RHEA-COMP:13846"/>
        <dbReference type="ChEBI" id="CHEBI:30616"/>
        <dbReference type="ChEBI" id="CHEBI:33019"/>
        <dbReference type="ChEBI" id="CHEBI:46858"/>
        <dbReference type="ChEBI" id="CHEBI:83624"/>
        <dbReference type="EC" id="2.7.7.108"/>
    </reaction>
</comment>
<reference evidence="9" key="1">
    <citation type="journal article" date="2023" name="Environ. Microbiol.">
        <title>The 2-methylpropene degradation pathway in Mycobacteriaceae family strains.</title>
        <authorList>
            <person name="Helbich S."/>
            <person name="Barrantes I."/>
            <person name="Dos Anjos Borges L.G."/>
            <person name="Pieper D.H."/>
            <person name="Vainshtein Y."/>
            <person name="Sohn K."/>
            <person name="Engesser K.H."/>
        </authorList>
    </citation>
    <scope>NUCLEOTIDE SEQUENCE</scope>
    <source>
        <strain evidence="9">IBE100</strain>
    </source>
</reference>
<feature type="domain" description="Fido" evidence="8">
    <location>
        <begin position="46"/>
        <end position="184"/>
    </location>
</feature>
<dbReference type="PROSITE" id="PS51459">
    <property type="entry name" value="FIDO"/>
    <property type="match status" value="1"/>
</dbReference>
<dbReference type="InterPro" id="IPR003812">
    <property type="entry name" value="Fido"/>
</dbReference>
<keyword evidence="1" id="KW-0808">Transferase</keyword>
<evidence type="ECO:0000256" key="4">
    <source>
        <dbReference type="ARBA" id="ARBA00022840"/>
    </source>
</evidence>
<comment type="catalytic activity">
    <reaction evidence="6">
        <text>L-threonyl-[protein] + ATP = 3-O-(5'-adenylyl)-L-threonyl-[protein] + diphosphate</text>
        <dbReference type="Rhea" id="RHEA:54292"/>
        <dbReference type="Rhea" id="RHEA-COMP:11060"/>
        <dbReference type="Rhea" id="RHEA-COMP:13847"/>
        <dbReference type="ChEBI" id="CHEBI:30013"/>
        <dbReference type="ChEBI" id="CHEBI:30616"/>
        <dbReference type="ChEBI" id="CHEBI:33019"/>
        <dbReference type="ChEBI" id="CHEBI:138113"/>
        <dbReference type="EC" id="2.7.7.108"/>
    </reaction>
</comment>
<organism evidence="9 10">
    <name type="scientific">Mycolicibacterium gadium</name>
    <name type="common">Mycobacterium gadium</name>
    <dbReference type="NCBI Taxonomy" id="1794"/>
    <lineage>
        <taxon>Bacteria</taxon>
        <taxon>Bacillati</taxon>
        <taxon>Actinomycetota</taxon>
        <taxon>Actinomycetes</taxon>
        <taxon>Mycobacteriales</taxon>
        <taxon>Mycobacteriaceae</taxon>
        <taxon>Mycolicibacterium</taxon>
    </lineage>
</organism>
<keyword evidence="2" id="KW-0548">Nucleotidyltransferase</keyword>
<evidence type="ECO:0000259" key="8">
    <source>
        <dbReference type="PROSITE" id="PS51459"/>
    </source>
</evidence>
<evidence type="ECO:0000256" key="6">
    <source>
        <dbReference type="ARBA" id="ARBA00047939"/>
    </source>
</evidence>